<organism evidence="6 7">
    <name type="scientific">Penicillium solitum</name>
    <dbReference type="NCBI Taxonomy" id="60172"/>
    <lineage>
        <taxon>Eukaryota</taxon>
        <taxon>Fungi</taxon>
        <taxon>Dikarya</taxon>
        <taxon>Ascomycota</taxon>
        <taxon>Pezizomycotina</taxon>
        <taxon>Eurotiomycetes</taxon>
        <taxon>Eurotiomycetidae</taxon>
        <taxon>Eurotiales</taxon>
        <taxon>Aspergillaceae</taxon>
        <taxon>Penicillium</taxon>
    </lineage>
</organism>
<keyword evidence="4" id="KW-0274">FAD</keyword>
<comment type="similarity">
    <text evidence="2">Belongs to the FAD-binding monooxygenase family.</text>
</comment>
<keyword evidence="5" id="KW-0560">Oxidoreductase</keyword>
<dbReference type="GO" id="GO:0004499">
    <property type="term" value="F:N,N-dimethylaniline monooxygenase activity"/>
    <property type="evidence" value="ECO:0007669"/>
    <property type="project" value="InterPro"/>
</dbReference>
<evidence type="ECO:0000256" key="5">
    <source>
        <dbReference type="ARBA" id="ARBA00023002"/>
    </source>
</evidence>
<dbReference type="AlphaFoldDB" id="A0A1V6RS03"/>
<dbReference type="InterPro" id="IPR051209">
    <property type="entry name" value="FAD-bind_Monooxygenase_sf"/>
</dbReference>
<comment type="caution">
    <text evidence="6">The sequence shown here is derived from an EMBL/GenBank/DDBJ whole genome shotgun (WGS) entry which is preliminary data.</text>
</comment>
<proteinExistence type="inferred from homology"/>
<name>A0A1V6RS03_9EURO</name>
<reference evidence="7" key="1">
    <citation type="journal article" date="2017" name="Nat. Microbiol.">
        <title>Global analysis of biosynthetic gene clusters reveals vast potential of secondary metabolite production in Penicillium species.</title>
        <authorList>
            <person name="Nielsen J.C."/>
            <person name="Grijseels S."/>
            <person name="Prigent S."/>
            <person name="Ji B."/>
            <person name="Dainat J."/>
            <person name="Nielsen K.F."/>
            <person name="Frisvad J.C."/>
            <person name="Workman M."/>
            <person name="Nielsen J."/>
        </authorList>
    </citation>
    <scope>NUCLEOTIDE SEQUENCE [LARGE SCALE GENOMIC DNA]</scope>
    <source>
        <strain evidence="7">IBT 29525</strain>
    </source>
</reference>
<dbReference type="SUPFAM" id="SSF51905">
    <property type="entry name" value="FAD/NAD(P)-binding domain"/>
    <property type="match status" value="3"/>
</dbReference>
<evidence type="ECO:0000313" key="6">
    <source>
        <dbReference type="EMBL" id="OQE04269.1"/>
    </source>
</evidence>
<evidence type="ECO:0000256" key="1">
    <source>
        <dbReference type="ARBA" id="ARBA00001974"/>
    </source>
</evidence>
<evidence type="ECO:0000256" key="4">
    <source>
        <dbReference type="ARBA" id="ARBA00022827"/>
    </source>
</evidence>
<dbReference type="PANTHER" id="PTHR42877">
    <property type="entry name" value="L-ORNITHINE N(5)-MONOOXYGENASE-RELATED"/>
    <property type="match status" value="1"/>
</dbReference>
<evidence type="ECO:0000256" key="2">
    <source>
        <dbReference type="ARBA" id="ARBA00010139"/>
    </source>
</evidence>
<dbReference type="GO" id="GO:0050661">
    <property type="term" value="F:NADP binding"/>
    <property type="evidence" value="ECO:0007669"/>
    <property type="project" value="InterPro"/>
</dbReference>
<dbReference type="InterPro" id="IPR036188">
    <property type="entry name" value="FAD/NAD-bd_sf"/>
</dbReference>
<accession>A0A1V6RS03</accession>
<dbReference type="InterPro" id="IPR020946">
    <property type="entry name" value="Flavin_mOase-like"/>
</dbReference>
<dbReference type="Proteomes" id="UP000191612">
    <property type="component" value="Unassembled WGS sequence"/>
</dbReference>
<dbReference type="EMBL" id="MDYO01000001">
    <property type="protein sequence ID" value="OQE04269.1"/>
    <property type="molecule type" value="Genomic_DNA"/>
</dbReference>
<dbReference type="PANTHER" id="PTHR42877:SF7">
    <property type="entry name" value="FLAVIN-BINDING MONOOXYGENASE-RELATED"/>
    <property type="match status" value="1"/>
</dbReference>
<dbReference type="Pfam" id="PF00743">
    <property type="entry name" value="FMO-like"/>
    <property type="match status" value="1"/>
</dbReference>
<dbReference type="GO" id="GO:0050660">
    <property type="term" value="F:flavin adenine dinucleotide binding"/>
    <property type="evidence" value="ECO:0007669"/>
    <property type="project" value="InterPro"/>
</dbReference>
<evidence type="ECO:0000256" key="3">
    <source>
        <dbReference type="ARBA" id="ARBA00022630"/>
    </source>
</evidence>
<dbReference type="Gene3D" id="3.50.50.60">
    <property type="entry name" value="FAD/NAD(P)-binding domain"/>
    <property type="match status" value="2"/>
</dbReference>
<evidence type="ECO:0000313" key="7">
    <source>
        <dbReference type="Proteomes" id="UP000191612"/>
    </source>
</evidence>
<comment type="cofactor">
    <cofactor evidence="1">
        <name>FAD</name>
        <dbReference type="ChEBI" id="CHEBI:57692"/>
    </cofactor>
</comment>
<gene>
    <name evidence="6" type="ORF">PENSOL_c001G05270</name>
</gene>
<protein>
    <submittedName>
        <fullName evidence="6">Uncharacterized protein</fullName>
    </submittedName>
</protein>
<keyword evidence="7" id="KW-1185">Reference proteome</keyword>
<dbReference type="STRING" id="60172.A0A1V6RS03"/>
<sequence>MSIIAKEKMEHHQVNFQVYEKNNDLGGTWLLNRYPGCQCDIPSHNYAYSFDPKADWPGYYASSEQIFEYMKEVSARHGCDDCFTFGHEVTKAIWDDMEGKWRLTVMANGTQFDDYCHILINAAGILNHWKWPNIPGIERFTGKLMHSADWDSSYDLSNKRVAVIGIGSSGIQILPQTWITPSRGINEATEDDPELDTEYNYTPAELERFRTEPEYLQRHRQALANRRIEEFVNGLGNKDAQLEIRKQFTDSMATRLGPSEKGIRVAELITPSFPVGCRRLTPGQNFLEAMVRENVDTHWDNLGEITEGGIRTKDGNLLEVDAIVCATGFDTTFKPRFPVIGKNGIDLAKEWEKNDPTAYFGITVPNMPNYFCFIGPNSPVSNGSLVQAIQMTGIYIYNCIKKLQTQGIKSMTVSEEAVDEFNEHSQSWLRDTVWAAPCRSWYKRGTTDGRIVGLYCGSCFHFAEALRDPRWEDYKFEYATRNGSDGKANRFAYLGNGLTVREAKGGDIGDTQTLDFESYWNLMILPEIFD</sequence>
<keyword evidence="3" id="KW-0285">Flavoprotein</keyword>